<evidence type="ECO:0000256" key="3">
    <source>
        <dbReference type="ARBA" id="ARBA00022448"/>
    </source>
</evidence>
<evidence type="ECO:0000256" key="7">
    <source>
        <dbReference type="ARBA" id="ARBA00023170"/>
    </source>
</evidence>
<keyword evidence="3 9" id="KW-0813">Transport</keyword>
<dbReference type="PANTHER" id="PTHR47234:SF3">
    <property type="entry name" value="SECRETIN_TONB SHORT N-TERMINAL DOMAIN-CONTAINING PROTEIN"/>
    <property type="match status" value="1"/>
</dbReference>
<gene>
    <name evidence="13" type="ORF">SR858_08395</name>
</gene>
<evidence type="ECO:0000256" key="5">
    <source>
        <dbReference type="ARBA" id="ARBA00022692"/>
    </source>
</evidence>
<evidence type="ECO:0000313" key="13">
    <source>
        <dbReference type="EMBL" id="WQH06329.1"/>
    </source>
</evidence>
<feature type="chain" id="PRO_5046173968" evidence="11">
    <location>
        <begin position="30"/>
        <end position="1021"/>
    </location>
</feature>
<dbReference type="InterPro" id="IPR039426">
    <property type="entry name" value="TonB-dep_rcpt-like"/>
</dbReference>
<name>A0ABZ0Y2R9_9BURK</name>
<keyword evidence="5 9" id="KW-0812">Transmembrane</keyword>
<evidence type="ECO:0000256" key="2">
    <source>
        <dbReference type="ARBA" id="ARBA00009810"/>
    </source>
</evidence>
<dbReference type="PROSITE" id="PS52016">
    <property type="entry name" value="TONB_DEPENDENT_REC_3"/>
    <property type="match status" value="1"/>
</dbReference>
<keyword evidence="4 9" id="KW-1134">Transmembrane beta strand</keyword>
<evidence type="ECO:0000259" key="12">
    <source>
        <dbReference type="Pfam" id="PF07715"/>
    </source>
</evidence>
<evidence type="ECO:0000256" key="6">
    <source>
        <dbReference type="ARBA" id="ARBA00023136"/>
    </source>
</evidence>
<dbReference type="SUPFAM" id="SSF56935">
    <property type="entry name" value="Porins"/>
    <property type="match status" value="1"/>
</dbReference>
<dbReference type="InterPro" id="IPR012910">
    <property type="entry name" value="Plug_dom"/>
</dbReference>
<accession>A0ABZ0Y2R9</accession>
<evidence type="ECO:0000256" key="4">
    <source>
        <dbReference type="ARBA" id="ARBA00022452"/>
    </source>
</evidence>
<keyword evidence="7 13" id="KW-0675">Receptor</keyword>
<dbReference type="Gene3D" id="2.170.130.10">
    <property type="entry name" value="TonB-dependent receptor, plug domain"/>
    <property type="match status" value="1"/>
</dbReference>
<evidence type="ECO:0000256" key="10">
    <source>
        <dbReference type="SAM" id="MobiDB-lite"/>
    </source>
</evidence>
<evidence type="ECO:0000256" key="1">
    <source>
        <dbReference type="ARBA" id="ARBA00004571"/>
    </source>
</evidence>
<dbReference type="Pfam" id="PF07715">
    <property type="entry name" value="Plug"/>
    <property type="match status" value="1"/>
</dbReference>
<evidence type="ECO:0000256" key="8">
    <source>
        <dbReference type="ARBA" id="ARBA00023237"/>
    </source>
</evidence>
<feature type="domain" description="TonB-dependent receptor plug" evidence="12">
    <location>
        <begin position="101"/>
        <end position="214"/>
    </location>
</feature>
<feature type="region of interest" description="Disordered" evidence="10">
    <location>
        <begin position="36"/>
        <end position="65"/>
    </location>
</feature>
<reference evidence="13 14" key="1">
    <citation type="submission" date="2023-11" db="EMBL/GenBank/DDBJ databases">
        <title>MicrobeMod: A computational toolkit for identifying prokaryotic methylation and restriction-modification with nanopore sequencing.</title>
        <authorList>
            <person name="Crits-Christoph A."/>
            <person name="Kang S.C."/>
            <person name="Lee H."/>
            <person name="Ostrov N."/>
        </authorList>
    </citation>
    <scope>NUCLEOTIDE SEQUENCE [LARGE SCALE GENOMIC DNA]</scope>
    <source>
        <strain evidence="13 14">ATCC 25935</strain>
    </source>
</reference>
<evidence type="ECO:0000313" key="14">
    <source>
        <dbReference type="Proteomes" id="UP001326110"/>
    </source>
</evidence>
<dbReference type="Gene3D" id="2.40.170.20">
    <property type="entry name" value="TonB-dependent receptor, beta-barrel domain"/>
    <property type="match status" value="1"/>
</dbReference>
<evidence type="ECO:0000256" key="9">
    <source>
        <dbReference type="PROSITE-ProRule" id="PRU01360"/>
    </source>
</evidence>
<feature type="signal peptide" evidence="11">
    <location>
        <begin position="1"/>
        <end position="29"/>
    </location>
</feature>
<comment type="similarity">
    <text evidence="2 9">Belongs to the TonB-dependent receptor family.</text>
</comment>
<proteinExistence type="inferred from homology"/>
<organism evidence="13 14">
    <name type="scientific">Duganella zoogloeoides</name>
    <dbReference type="NCBI Taxonomy" id="75659"/>
    <lineage>
        <taxon>Bacteria</taxon>
        <taxon>Pseudomonadati</taxon>
        <taxon>Pseudomonadota</taxon>
        <taxon>Betaproteobacteria</taxon>
        <taxon>Burkholderiales</taxon>
        <taxon>Oxalobacteraceae</taxon>
        <taxon>Telluria group</taxon>
        <taxon>Duganella</taxon>
    </lineage>
</organism>
<sequence length="1021" mass="108940">MQHPTPTRLTIMRLAVASACACFALSAQAQQAVAEAQQAPADTPPATAAPTVAPATVEPAAASPQPAPAAIETALGPAAEVAKENVVTVSGSRIAARGFTQPTPTTSLGAEDLAKTAKPNLFNAIAELPALQGSTGRTTSTNSTSSGVQGLSSLSLRGLGAIRTLTLLDGQRVVGANVTGVTDVSQFPQLLIKRVDVVTGGASASYGSDAIGGVVNFITDKKFEGFKANIEGGMTRYHDDKNGSLQAAWGKAFMDNRLHVTASAEYGREKGIESPGFGEVGPNGRTWYKNPAFQVRPLNQTNDGKPQYTAIEHAQQYQYSKFGLITSGPLQGTAFGVNGQPYQFNYGSNGVPTGTGSVTNCVNPFCVGGDLSGSVGAGTNLAMDLTRQVGYTRVGFDISPDHEIYFTANYGKVKSHFSPNPGAAKNANLNIRCDNPYLPASIVAACAANNIASFQYGTANAVFPENINVHPTREMKRVVVGANGKFQLGGKEWSYDTYAEHGVNRTDIIVHDMTLNARYNAAIDAVRAPDGTIVCRNAVAAAAGCRPFNIIGDVPVDQAAWRYIAPANGPQQHTRQTQDVASINFNGEAFSSWAGPIAIATGAEYRREHYKVTGDPYGNGIFADSPNTADYPADPLLNMAVGNNWYAGNYHNAQGTYNVKEAYVELNVPVLKSATWGEANLNLADRHTRYSTSGHVESWKLGANWKTGLDGWRLRAVTSKDVRAPNLSELYAAQVVVNNIVQYQGNTVAIQQRSVGNTRLRPEIARNTIVGIVLSQPSWAPGFSASIDYFDIKVDGVISALTAQQEVDLCVAGNQEICGAVSLGNPVATNNFVTVQAFNLASLRSKGYDLEGSYRMNLKDWGLPGRLTLRALVTRNISFLTDPGVVGTIPSEGAGNNLGTTPRWKGLASQSWDTDQYSLTLAQRWISKGVYSNEYIECQTDCPVSTIIHPTIANNKMKGAFYVDLGGSYKFSDKLTGFFKIDNIGDVNPAPAPQTNLSFGINPQLYDVLGRVYRAGVRYNF</sequence>
<comment type="subcellular location">
    <subcellularLocation>
        <location evidence="1 9">Cell outer membrane</location>
        <topology evidence="1 9">Multi-pass membrane protein</topology>
    </subcellularLocation>
</comment>
<dbReference type="EMBL" id="CP140152">
    <property type="protein sequence ID" value="WQH06329.1"/>
    <property type="molecule type" value="Genomic_DNA"/>
</dbReference>
<dbReference type="InterPro" id="IPR036942">
    <property type="entry name" value="Beta-barrel_TonB_sf"/>
</dbReference>
<keyword evidence="8 9" id="KW-0998">Cell outer membrane</keyword>
<keyword evidence="11" id="KW-0732">Signal</keyword>
<evidence type="ECO:0000256" key="11">
    <source>
        <dbReference type="SAM" id="SignalP"/>
    </source>
</evidence>
<keyword evidence="14" id="KW-1185">Reference proteome</keyword>
<dbReference type="Proteomes" id="UP001326110">
    <property type="component" value="Chromosome"/>
</dbReference>
<dbReference type="RefSeq" id="WP_322534528.1">
    <property type="nucleotide sequence ID" value="NZ_CP140152.1"/>
</dbReference>
<keyword evidence="6 9" id="KW-0472">Membrane</keyword>
<dbReference type="InterPro" id="IPR037066">
    <property type="entry name" value="Plug_dom_sf"/>
</dbReference>
<protein>
    <submittedName>
        <fullName evidence="13">TonB-dependent receptor</fullName>
    </submittedName>
</protein>
<dbReference type="PANTHER" id="PTHR47234">
    <property type="match status" value="1"/>
</dbReference>